<name>A0A1V0SL76_9VIRU</name>
<evidence type="ECO:0000313" key="1">
    <source>
        <dbReference type="EMBL" id="ARF12384.1"/>
    </source>
</evidence>
<dbReference type="EMBL" id="KY684112">
    <property type="protein sequence ID" value="ARF12384.1"/>
    <property type="molecule type" value="Genomic_DNA"/>
</dbReference>
<accession>A0A1V0SL76</accession>
<gene>
    <name evidence="1" type="ORF">Klosneuvirus_5_54</name>
</gene>
<sequence>MSEPLFNNITPSFITNNIHELGKWMKRYEKFPPETRFLMLIDKIQMLIMAGKLAAGTDSENQIERYQNDEKLTPQEKGQKIEKVIKNVEALNTSIELIQNEFNALEDFIQSDTKSILKRMEGKLDAFLDGPDYEPGQKIMQEAKTEFEKKLKL</sequence>
<proteinExistence type="predicted"/>
<protein>
    <submittedName>
        <fullName evidence="1">Uncharacterized protein</fullName>
    </submittedName>
</protein>
<organism evidence="1">
    <name type="scientific">Klosneuvirus KNV1</name>
    <dbReference type="NCBI Taxonomy" id="1977640"/>
    <lineage>
        <taxon>Viruses</taxon>
        <taxon>Varidnaviria</taxon>
        <taxon>Bamfordvirae</taxon>
        <taxon>Nucleocytoviricota</taxon>
        <taxon>Megaviricetes</taxon>
        <taxon>Imitervirales</taxon>
        <taxon>Mimiviridae</taxon>
        <taxon>Klosneuvirinae</taxon>
        <taxon>Klosneuvirus</taxon>
    </lineage>
</organism>
<reference evidence="1" key="1">
    <citation type="journal article" date="2017" name="Science">
        <title>Giant viruses with an expanded complement of translation system components.</title>
        <authorList>
            <person name="Schulz F."/>
            <person name="Yutin N."/>
            <person name="Ivanova N.N."/>
            <person name="Ortega D.R."/>
            <person name="Lee T.K."/>
            <person name="Vierheilig J."/>
            <person name="Daims H."/>
            <person name="Horn M."/>
            <person name="Wagner M."/>
            <person name="Jensen G.J."/>
            <person name="Kyrpides N.C."/>
            <person name="Koonin E.V."/>
            <person name="Woyke T."/>
        </authorList>
    </citation>
    <scope>NUCLEOTIDE SEQUENCE</scope>
    <source>
        <strain evidence="1">KNV1</strain>
    </source>
</reference>